<evidence type="ECO:0000313" key="3">
    <source>
        <dbReference type="Proteomes" id="UP000605970"/>
    </source>
</evidence>
<organism evidence="2 3">
    <name type="scientific">Meloidogyne graminicola</name>
    <dbReference type="NCBI Taxonomy" id="189291"/>
    <lineage>
        <taxon>Eukaryota</taxon>
        <taxon>Metazoa</taxon>
        <taxon>Ecdysozoa</taxon>
        <taxon>Nematoda</taxon>
        <taxon>Chromadorea</taxon>
        <taxon>Rhabditida</taxon>
        <taxon>Tylenchina</taxon>
        <taxon>Tylenchomorpha</taxon>
        <taxon>Tylenchoidea</taxon>
        <taxon>Meloidogynidae</taxon>
        <taxon>Meloidogyninae</taxon>
        <taxon>Meloidogyne</taxon>
    </lineage>
</organism>
<proteinExistence type="predicted"/>
<dbReference type="InterPro" id="IPR019425">
    <property type="entry name" value="7TM_GPCR_serpentine_rcpt_Srt"/>
</dbReference>
<feature type="transmembrane region" description="Helical" evidence="1">
    <location>
        <begin position="193"/>
        <end position="214"/>
    </location>
</feature>
<feature type="transmembrane region" description="Helical" evidence="1">
    <location>
        <begin position="149"/>
        <end position="167"/>
    </location>
</feature>
<dbReference type="Proteomes" id="UP000605970">
    <property type="component" value="Unassembled WGS sequence"/>
</dbReference>
<dbReference type="EMBL" id="JABEBT010000063">
    <property type="protein sequence ID" value="KAF7634184.1"/>
    <property type="molecule type" value="Genomic_DNA"/>
</dbReference>
<dbReference type="Pfam" id="PF10321">
    <property type="entry name" value="7TM_GPCR_Srt"/>
    <property type="match status" value="2"/>
</dbReference>
<keyword evidence="1" id="KW-1133">Transmembrane helix</keyword>
<accession>A0A8S9ZLC4</accession>
<dbReference type="SUPFAM" id="SSF81321">
    <property type="entry name" value="Family A G protein-coupled receptor-like"/>
    <property type="match status" value="1"/>
</dbReference>
<feature type="transmembrane region" description="Helical" evidence="1">
    <location>
        <begin position="34"/>
        <end position="57"/>
    </location>
</feature>
<keyword evidence="1" id="KW-0812">Transmembrane</keyword>
<dbReference type="PANTHER" id="PTHR23021">
    <property type="entry name" value="SERPENTINE RECEPTOR, CLASS T"/>
    <property type="match status" value="1"/>
</dbReference>
<protein>
    <recommendedName>
        <fullName evidence="4">Serpentine receptor class gamma</fullName>
    </recommendedName>
</protein>
<reference evidence="2" key="1">
    <citation type="journal article" date="2020" name="Ecol. Evol.">
        <title>Genome structure and content of the rice root-knot nematode (Meloidogyne graminicola).</title>
        <authorList>
            <person name="Phan N.T."/>
            <person name="Danchin E.G.J."/>
            <person name="Klopp C."/>
            <person name="Perfus-Barbeoch L."/>
            <person name="Kozlowski D.K."/>
            <person name="Koutsovoulos G.D."/>
            <person name="Lopez-Roques C."/>
            <person name="Bouchez O."/>
            <person name="Zahm M."/>
            <person name="Besnard G."/>
            <person name="Bellafiore S."/>
        </authorList>
    </citation>
    <scope>NUCLEOTIDE SEQUENCE</scope>
    <source>
        <strain evidence="2">VN-18</strain>
    </source>
</reference>
<feature type="transmembrane region" description="Helical" evidence="1">
    <location>
        <begin position="105"/>
        <end position="128"/>
    </location>
</feature>
<gene>
    <name evidence="2" type="ORF">Mgra_00006481</name>
</gene>
<comment type="caution">
    <text evidence="2">The sequence shown here is derived from an EMBL/GenBank/DDBJ whole genome shotgun (WGS) entry which is preliminary data.</text>
</comment>
<dbReference type="PANTHER" id="PTHR23021:SF11">
    <property type="entry name" value="SERPENTINE RECEPTOR, CLASS T"/>
    <property type="match status" value="1"/>
</dbReference>
<dbReference type="AlphaFoldDB" id="A0A8S9ZLC4"/>
<keyword evidence="1" id="KW-0472">Membrane</keyword>
<feature type="transmembrane region" description="Helical" evidence="1">
    <location>
        <begin position="69"/>
        <end position="93"/>
    </location>
</feature>
<evidence type="ECO:0000256" key="1">
    <source>
        <dbReference type="SAM" id="Phobius"/>
    </source>
</evidence>
<dbReference type="OrthoDB" id="5873245at2759"/>
<keyword evidence="3" id="KW-1185">Reference proteome</keyword>
<evidence type="ECO:0000313" key="2">
    <source>
        <dbReference type="EMBL" id="KAF7634184.1"/>
    </source>
</evidence>
<sequence length="298" mass="35025">MNVYFFYPNEYEHLYNCSIYNINQIPIEKRQHKLLGIFFIILSTIYEVLYIPCLFSIFKRMKDSHCYKIMFFIGIIDMATILCPGFLTGYLGYFGYVFCSSPKLIYFSGAYGFFCWSTESTMELFLALNRCIELCSSSLTKKFFDGKKLFIWFSISFLYGLGVFIWSKPITFSSIYFSWFFNPHIGYINNNQIFLQVFLISLFNAVAASIYVFMQYIHINEIIIIVGQICWLNAHGIPPIIYLTMNKSIQRDCIKMLKTLIKKILFKQTNSIHPSNIRPLKKEMVNLSIPNQLEINRN</sequence>
<name>A0A8S9ZLC4_9BILA</name>
<evidence type="ECO:0008006" key="4">
    <source>
        <dbReference type="Google" id="ProtNLM"/>
    </source>
</evidence>